<evidence type="ECO:0000256" key="1">
    <source>
        <dbReference type="ARBA" id="ARBA00006594"/>
    </source>
</evidence>
<dbReference type="Pfam" id="PF01555">
    <property type="entry name" value="N6_N4_Mtase"/>
    <property type="match status" value="1"/>
</dbReference>
<dbReference type="PROSITE" id="PS00092">
    <property type="entry name" value="N6_MTASE"/>
    <property type="match status" value="1"/>
</dbReference>
<keyword evidence="3" id="KW-0489">Methyltransferase</keyword>
<name>A0A010TAJ7_PSEFL</name>
<evidence type="ECO:0000259" key="7">
    <source>
        <dbReference type="Pfam" id="PF01555"/>
    </source>
</evidence>
<protein>
    <recommendedName>
        <fullName evidence="2">site-specific DNA-methyltransferase (adenine-specific)</fullName>
        <ecNumber evidence="2">2.1.1.72</ecNumber>
    </recommendedName>
</protein>
<dbReference type="RefSeq" id="WP_024264880.1">
    <property type="nucleotide sequence ID" value="NZ_AFOY02000013.1"/>
</dbReference>
<dbReference type="InterPro" id="IPR002052">
    <property type="entry name" value="DNA_methylase_N6_adenine_CS"/>
</dbReference>
<evidence type="ECO:0000256" key="4">
    <source>
        <dbReference type="ARBA" id="ARBA00022679"/>
    </source>
</evidence>
<dbReference type="eggNOG" id="COG2189">
    <property type="taxonomic scope" value="Bacteria"/>
</dbReference>
<reference evidence="8 9" key="1">
    <citation type="journal article" date="2011" name="J. Bacteriol.">
        <title>Draft genome sequence of the polycyclic aromatic hydrocarbon-degrading, genetically engineered bioluminescent bioreporter Pseudomonas fluorescens HK44.</title>
        <authorList>
            <person name="Chauhan A."/>
            <person name="Layton A.C."/>
            <person name="Williams D.E."/>
            <person name="Smartt A.E."/>
            <person name="Ripp S."/>
            <person name="Karpinets T.V."/>
            <person name="Brown S.D."/>
            <person name="Sayler G.S."/>
        </authorList>
    </citation>
    <scope>NUCLEOTIDE SEQUENCE [LARGE SCALE GENOMIC DNA]</scope>
    <source>
        <strain evidence="8 9">HK44</strain>
    </source>
</reference>
<keyword evidence="5" id="KW-0949">S-adenosyl-L-methionine</keyword>
<feature type="domain" description="DNA methylase N-4/N-6" evidence="7">
    <location>
        <begin position="96"/>
        <end position="171"/>
    </location>
</feature>
<comment type="similarity">
    <text evidence="1">Belongs to the N(4)/N(6)-methyltransferase family.</text>
</comment>
<keyword evidence="4" id="KW-0808">Transferase</keyword>
<dbReference type="Gene3D" id="3.40.50.150">
    <property type="entry name" value="Vaccinia Virus protein VP39"/>
    <property type="match status" value="1"/>
</dbReference>
<dbReference type="SUPFAM" id="SSF53335">
    <property type="entry name" value="S-adenosyl-L-methionine-dependent methyltransferases"/>
    <property type="match status" value="1"/>
</dbReference>
<organism evidence="8 9">
    <name type="scientific">Pseudomonas fluorescens HK44</name>
    <dbReference type="NCBI Taxonomy" id="1042209"/>
    <lineage>
        <taxon>Bacteria</taxon>
        <taxon>Pseudomonadati</taxon>
        <taxon>Pseudomonadota</taxon>
        <taxon>Gammaproteobacteria</taxon>
        <taxon>Pseudomonadales</taxon>
        <taxon>Pseudomonadaceae</taxon>
        <taxon>Pseudomonas</taxon>
    </lineage>
</organism>
<dbReference type="HOGENOM" id="CLU_1502222_0_0_6"/>
<dbReference type="PRINTS" id="PR00506">
    <property type="entry name" value="D21N6MTFRASE"/>
</dbReference>
<evidence type="ECO:0000256" key="2">
    <source>
        <dbReference type="ARBA" id="ARBA00011900"/>
    </source>
</evidence>
<gene>
    <name evidence="8" type="ORF">HK44_002070</name>
</gene>
<dbReference type="GO" id="GO:0008170">
    <property type="term" value="F:N-methyltransferase activity"/>
    <property type="evidence" value="ECO:0007669"/>
    <property type="project" value="InterPro"/>
</dbReference>
<dbReference type="GO" id="GO:0009007">
    <property type="term" value="F:site-specific DNA-methyltransferase (adenine-specific) activity"/>
    <property type="evidence" value="ECO:0007669"/>
    <property type="project" value="UniProtKB-EC"/>
</dbReference>
<evidence type="ECO:0000256" key="3">
    <source>
        <dbReference type="ARBA" id="ARBA00022603"/>
    </source>
</evidence>
<evidence type="ECO:0000313" key="8">
    <source>
        <dbReference type="EMBL" id="EXF94302.1"/>
    </source>
</evidence>
<evidence type="ECO:0000256" key="5">
    <source>
        <dbReference type="ARBA" id="ARBA00022691"/>
    </source>
</evidence>
<dbReference type="Proteomes" id="UP000022611">
    <property type="component" value="Unassembled WGS sequence"/>
</dbReference>
<evidence type="ECO:0000313" key="9">
    <source>
        <dbReference type="Proteomes" id="UP000022611"/>
    </source>
</evidence>
<dbReference type="GO" id="GO:0003677">
    <property type="term" value="F:DNA binding"/>
    <property type="evidence" value="ECO:0007669"/>
    <property type="project" value="InterPro"/>
</dbReference>
<dbReference type="EMBL" id="AFOY02000013">
    <property type="protein sequence ID" value="EXF94302.1"/>
    <property type="molecule type" value="Genomic_DNA"/>
</dbReference>
<evidence type="ECO:0000256" key="6">
    <source>
        <dbReference type="ARBA" id="ARBA00047942"/>
    </source>
</evidence>
<dbReference type="AlphaFoldDB" id="A0A010TAJ7"/>
<dbReference type="InterPro" id="IPR002295">
    <property type="entry name" value="N4/N6-MTase_EcoPI_Mod-like"/>
</dbReference>
<dbReference type="InterPro" id="IPR002941">
    <property type="entry name" value="DNA_methylase_N4/N6"/>
</dbReference>
<proteinExistence type="inferred from homology"/>
<dbReference type="PATRIC" id="fig|1042209.11.peg.2757"/>
<dbReference type="InterPro" id="IPR029063">
    <property type="entry name" value="SAM-dependent_MTases_sf"/>
</dbReference>
<comment type="catalytic activity">
    <reaction evidence="6">
        <text>a 2'-deoxyadenosine in DNA + S-adenosyl-L-methionine = an N(6)-methyl-2'-deoxyadenosine in DNA + S-adenosyl-L-homocysteine + H(+)</text>
        <dbReference type="Rhea" id="RHEA:15197"/>
        <dbReference type="Rhea" id="RHEA-COMP:12418"/>
        <dbReference type="Rhea" id="RHEA-COMP:12419"/>
        <dbReference type="ChEBI" id="CHEBI:15378"/>
        <dbReference type="ChEBI" id="CHEBI:57856"/>
        <dbReference type="ChEBI" id="CHEBI:59789"/>
        <dbReference type="ChEBI" id="CHEBI:90615"/>
        <dbReference type="ChEBI" id="CHEBI:90616"/>
        <dbReference type="EC" id="2.1.1.72"/>
    </reaction>
</comment>
<accession>A0A010TAJ7</accession>
<dbReference type="GO" id="GO:0032259">
    <property type="term" value="P:methylation"/>
    <property type="evidence" value="ECO:0007669"/>
    <property type="project" value="UniProtKB-KW"/>
</dbReference>
<comment type="caution">
    <text evidence="8">The sequence shown here is derived from an EMBL/GenBank/DDBJ whole genome shotgun (WGS) entry which is preliminary data.</text>
</comment>
<sequence length="179" mass="20630">MATGISKKEQHSVDSLTAVMPHRDPHPLPYTNFFEFTYPNKISVAEILKPLPSSFLKVMRSGETKKITTVDDNSIILADNYFGLHKLLESGEKATLIYLDPPYNTGMDFQTRDLKHAYNDQISDTAYIEFMRRRLILMREILSDDGSIYLHIGHQMVAQLKIVMDEVFGVKKLQKYYHS</sequence>
<dbReference type="EC" id="2.1.1.72" evidence="2"/>